<sequence length="356" mass="39194">MSKSSLHPSFSVHGKVISLNDLIELSYSFIKEGKEFEKNIGEFILDWINDSPTISVQTSGSTGTPKTIVIKKEQMVNSALATGKYFNLLPKSTALLCLPATYIAGKMMLVRAMMLGLDLHIVSPSSKPLEGVNRNFDFGAMVPLQVDNSIENLHRIKNLIIGGAPISTALRNELKNVSNASYETYGMTETITHIAVKPLNKGAVENIPFSILPDVIITKDDRGCLVINAPKVSDDTIVTNDVVELISDTEFKWLGRFDNIINSGGIKLNPEQIESKLSNVLEQAFFINSVFDAKLGEQLILVVEGTANVASLMKDIVAENVLSKYEIPRQIKTIPVFVRTESGKVRRRETMTLLKA</sequence>
<accession>A0A0F9V0N6</accession>
<reference evidence="3" key="1">
    <citation type="journal article" date="2015" name="Nature">
        <title>Complex archaea that bridge the gap between prokaryotes and eukaryotes.</title>
        <authorList>
            <person name="Spang A."/>
            <person name="Saw J.H."/>
            <person name="Jorgensen S.L."/>
            <person name="Zaremba-Niedzwiedzka K."/>
            <person name="Martijn J."/>
            <person name="Lind A.E."/>
            <person name="van Eijk R."/>
            <person name="Schleper C."/>
            <person name="Guy L."/>
            <person name="Ettema T.J."/>
        </authorList>
    </citation>
    <scope>NUCLEOTIDE SEQUENCE</scope>
</reference>
<feature type="domain" description="AMP-dependent synthetase/ligase" evidence="2">
    <location>
        <begin position="58"/>
        <end position="198"/>
    </location>
</feature>
<dbReference type="Gene3D" id="3.30.300.30">
    <property type="match status" value="1"/>
</dbReference>
<dbReference type="Gene3D" id="3.40.50.12780">
    <property type="entry name" value="N-terminal domain of ligase-like"/>
    <property type="match status" value="1"/>
</dbReference>
<dbReference type="EMBL" id="LAZR01000087">
    <property type="protein sequence ID" value="KKN93302.1"/>
    <property type="molecule type" value="Genomic_DNA"/>
</dbReference>
<proteinExistence type="inferred from homology"/>
<evidence type="ECO:0000259" key="2">
    <source>
        <dbReference type="Pfam" id="PF00501"/>
    </source>
</evidence>
<organism evidence="3">
    <name type="scientific">marine sediment metagenome</name>
    <dbReference type="NCBI Taxonomy" id="412755"/>
    <lineage>
        <taxon>unclassified sequences</taxon>
        <taxon>metagenomes</taxon>
        <taxon>ecological metagenomes</taxon>
    </lineage>
</organism>
<dbReference type="InterPro" id="IPR042099">
    <property type="entry name" value="ANL_N_sf"/>
</dbReference>
<dbReference type="GO" id="GO:0031956">
    <property type="term" value="F:medium-chain fatty acid-CoA ligase activity"/>
    <property type="evidence" value="ECO:0007669"/>
    <property type="project" value="TreeGrafter"/>
</dbReference>
<dbReference type="AlphaFoldDB" id="A0A0F9V0N6"/>
<dbReference type="PANTHER" id="PTHR43201:SF8">
    <property type="entry name" value="ACYL-COA SYNTHETASE FAMILY MEMBER 3"/>
    <property type="match status" value="1"/>
</dbReference>
<dbReference type="SUPFAM" id="SSF56801">
    <property type="entry name" value="Acetyl-CoA synthetase-like"/>
    <property type="match status" value="1"/>
</dbReference>
<dbReference type="GO" id="GO:0006631">
    <property type="term" value="P:fatty acid metabolic process"/>
    <property type="evidence" value="ECO:0007669"/>
    <property type="project" value="TreeGrafter"/>
</dbReference>
<dbReference type="InterPro" id="IPR045851">
    <property type="entry name" value="AMP-bd_C_sf"/>
</dbReference>
<dbReference type="InterPro" id="IPR000873">
    <property type="entry name" value="AMP-dep_synth/lig_dom"/>
</dbReference>
<dbReference type="Pfam" id="PF00501">
    <property type="entry name" value="AMP-binding"/>
    <property type="match status" value="1"/>
</dbReference>
<comment type="caution">
    <text evidence="3">The sequence shown here is derived from an EMBL/GenBank/DDBJ whole genome shotgun (WGS) entry which is preliminary data.</text>
</comment>
<protein>
    <recommendedName>
        <fullName evidence="2">AMP-dependent synthetase/ligase domain-containing protein</fullName>
    </recommendedName>
</protein>
<evidence type="ECO:0000256" key="1">
    <source>
        <dbReference type="ARBA" id="ARBA00006432"/>
    </source>
</evidence>
<name>A0A0F9V0N6_9ZZZZ</name>
<dbReference type="PANTHER" id="PTHR43201">
    <property type="entry name" value="ACYL-COA SYNTHETASE"/>
    <property type="match status" value="1"/>
</dbReference>
<comment type="similarity">
    <text evidence="1">Belongs to the ATP-dependent AMP-binding enzyme family.</text>
</comment>
<evidence type="ECO:0000313" key="3">
    <source>
        <dbReference type="EMBL" id="KKN93302.1"/>
    </source>
</evidence>
<gene>
    <name evidence="3" type="ORF">LCGC14_0199370</name>
</gene>